<accession>A0A7J3Z6U8</accession>
<evidence type="ECO:0000259" key="1">
    <source>
        <dbReference type="SMART" id="SM00950"/>
    </source>
</evidence>
<dbReference type="Gene3D" id="3.30.420.10">
    <property type="entry name" value="Ribonuclease H-like superfamily/Ribonuclease H"/>
    <property type="match status" value="1"/>
</dbReference>
<evidence type="ECO:0000313" key="2">
    <source>
        <dbReference type="EMBL" id="HHQ50554.1"/>
    </source>
</evidence>
<dbReference type="GO" id="GO:0003676">
    <property type="term" value="F:nucleic acid binding"/>
    <property type="evidence" value="ECO:0007669"/>
    <property type="project" value="InterPro"/>
</dbReference>
<dbReference type="InterPro" id="IPR003165">
    <property type="entry name" value="Piwi"/>
</dbReference>
<name>A0A7J3Z6U8_9CREN</name>
<gene>
    <name evidence="2" type="ORF">ENM66_04300</name>
</gene>
<dbReference type="InterPro" id="IPR036397">
    <property type="entry name" value="RNaseH_sf"/>
</dbReference>
<comment type="caution">
    <text evidence="2">The sequence shown here is derived from an EMBL/GenBank/DDBJ whole genome shotgun (WGS) entry which is preliminary data.</text>
</comment>
<reference evidence="2" key="1">
    <citation type="journal article" date="2020" name="mSystems">
        <title>Genome- and Community-Level Interaction Insights into Carbon Utilization and Element Cycling Functions of Hydrothermarchaeota in Hydrothermal Sediment.</title>
        <authorList>
            <person name="Zhou Z."/>
            <person name="Liu Y."/>
            <person name="Xu W."/>
            <person name="Pan J."/>
            <person name="Luo Z.H."/>
            <person name="Li M."/>
        </authorList>
    </citation>
    <scope>NUCLEOTIDE SEQUENCE [LARGE SCALE GENOMIC DNA]</scope>
    <source>
        <strain evidence="2">SpSt-1105</strain>
    </source>
</reference>
<dbReference type="SUPFAM" id="SSF53098">
    <property type="entry name" value="Ribonuclease H-like"/>
    <property type="match status" value="1"/>
</dbReference>
<proteinExistence type="predicted"/>
<sequence>MYESLILNGIYTAKPIDVGLLKCYKALLRCNYGECKRRLHGVLTRLILRGQLATYELREESPEKCLARIYVKDYSIIDEVKSELHNILDNTIEYVGEEYPPHPAIETFFDLLADVAFKEAGFEKIKSKGVYLDRDKQRAIGKRTVIKIEHDNAGGEKYHGILFIDYSNVARSSLADKLLEELGVDDFTSLKENSNLRLKAIELASSYIGKTVLTLVKRGTEYEHVYGKIVDLEPVFAREWKLPNEQSIHNLWFERYRKDEKVKLFIETEPSEWEFPLFKVEVERVRKEPLTYPPSLLKPIEAPEPPDPITRWDNIRKIVRIVEDDIKRVYKSLTGEKLEFRYIKYDIDSQLVGVRLNFYTGSDSEKPFRDTAVKLKYRDSKGNERSFLASPLYVFNRGCVPYAGRQELKLLVVYPSTISRSELEKFVNYLSSLFRELNFGNIVSCNYHSYTYDSANLSESLTSLEKAMQQAFTSCSKLEYLLLVIIPDSDEFYELSKRVASSKGFHTQLLGLETFSTAAKYISIIESSSTDTWVKQRVESALRSLIANVCGGMYVEYLIQKSIALGKASGPLTWILAEPADGSAQSMYVGLDVSTKRGVSGVAFILLDPYGKLIDAKVIQLKSEVLRYQEYYDVLRYMVSKAREQGLKRIVILRDGIPRTSLELSECLQAFNRVTTELKYETELEYVAVIKRSTVRIFGSNRKTKLNPLQGTYTHLYKIRHLGYNAHEVLVVASKPERGGEEREGTVRPIILRIYELRKTYSLEELKRIAEEYLALTRLNFWNIATGVSKLALPVKMADILSYMLSMGIPIKA</sequence>
<dbReference type="SMART" id="SM00950">
    <property type="entry name" value="Piwi"/>
    <property type="match status" value="1"/>
</dbReference>
<dbReference type="Gene3D" id="3.40.50.2300">
    <property type="match status" value="1"/>
</dbReference>
<organism evidence="2">
    <name type="scientific">Ignisphaera aggregans</name>
    <dbReference type="NCBI Taxonomy" id="334771"/>
    <lineage>
        <taxon>Archaea</taxon>
        <taxon>Thermoproteota</taxon>
        <taxon>Thermoprotei</taxon>
        <taxon>Desulfurococcales</taxon>
        <taxon>Desulfurococcaceae</taxon>
        <taxon>Ignisphaera</taxon>
    </lineage>
</organism>
<feature type="domain" description="Piwi" evidence="1">
    <location>
        <begin position="481"/>
        <end position="810"/>
    </location>
</feature>
<dbReference type="InterPro" id="IPR012337">
    <property type="entry name" value="RNaseH-like_sf"/>
</dbReference>
<dbReference type="AlphaFoldDB" id="A0A7J3Z6U8"/>
<protein>
    <recommendedName>
        <fullName evidence="1">Piwi domain-containing protein</fullName>
    </recommendedName>
</protein>
<dbReference type="EMBL" id="DRYQ01000062">
    <property type="protein sequence ID" value="HHQ50554.1"/>
    <property type="molecule type" value="Genomic_DNA"/>
</dbReference>